<dbReference type="PANTHER" id="PTHR11361">
    <property type="entry name" value="DNA MISMATCH REPAIR PROTEIN MUTS FAMILY MEMBER"/>
    <property type="match status" value="1"/>
</dbReference>
<accession>A0A2S5B6A2</accession>
<evidence type="ECO:0000256" key="4">
    <source>
        <dbReference type="ARBA" id="ARBA00022840"/>
    </source>
</evidence>
<dbReference type="OrthoDB" id="2534523at2759"/>
<dbReference type="Gene3D" id="1.10.1420.10">
    <property type="match status" value="3"/>
</dbReference>
<dbReference type="SUPFAM" id="SSF52540">
    <property type="entry name" value="P-loop containing nucleoside triphosphate hydrolases"/>
    <property type="match status" value="1"/>
</dbReference>
<evidence type="ECO:0000256" key="7">
    <source>
        <dbReference type="SAM" id="MobiDB-lite"/>
    </source>
</evidence>
<evidence type="ECO:0000313" key="10">
    <source>
        <dbReference type="Proteomes" id="UP000237144"/>
    </source>
</evidence>
<dbReference type="InterPro" id="IPR007695">
    <property type="entry name" value="DNA_mismatch_repair_MutS-lik_N"/>
</dbReference>
<dbReference type="InterPro" id="IPR027417">
    <property type="entry name" value="P-loop_NTPase"/>
</dbReference>
<keyword evidence="5" id="KW-0238">DNA-binding</keyword>
<evidence type="ECO:0000256" key="6">
    <source>
        <dbReference type="ARBA" id="ARBA00023204"/>
    </source>
</evidence>
<keyword evidence="10" id="KW-1185">Reference proteome</keyword>
<dbReference type="Gene3D" id="3.40.1170.10">
    <property type="entry name" value="DNA repair protein MutS, domain I"/>
    <property type="match status" value="1"/>
</dbReference>
<comment type="similarity">
    <text evidence="1">Belongs to the DNA mismatch repair MutS family.</text>
</comment>
<dbReference type="GO" id="GO:0043504">
    <property type="term" value="P:mitochondrial DNA repair"/>
    <property type="evidence" value="ECO:0007669"/>
    <property type="project" value="TreeGrafter"/>
</dbReference>
<dbReference type="AlphaFoldDB" id="A0A2S5B6A2"/>
<organism evidence="9 10">
    <name type="scientific">Rhodotorula taiwanensis</name>
    <dbReference type="NCBI Taxonomy" id="741276"/>
    <lineage>
        <taxon>Eukaryota</taxon>
        <taxon>Fungi</taxon>
        <taxon>Dikarya</taxon>
        <taxon>Basidiomycota</taxon>
        <taxon>Pucciniomycotina</taxon>
        <taxon>Microbotryomycetes</taxon>
        <taxon>Sporidiobolales</taxon>
        <taxon>Sporidiobolaceae</taxon>
        <taxon>Rhodotorula</taxon>
    </lineage>
</organism>
<dbReference type="EMBL" id="PJQD01000050">
    <property type="protein sequence ID" value="POY72310.1"/>
    <property type="molecule type" value="Genomic_DNA"/>
</dbReference>
<name>A0A2S5B6A2_9BASI</name>
<keyword evidence="3" id="KW-0227">DNA damage</keyword>
<dbReference type="InterPro" id="IPR036678">
    <property type="entry name" value="MutS_con_dom_sf"/>
</dbReference>
<dbReference type="SUPFAM" id="SSF55271">
    <property type="entry name" value="DNA repair protein MutS, domain I"/>
    <property type="match status" value="1"/>
</dbReference>
<dbReference type="SUPFAM" id="SSF53150">
    <property type="entry name" value="DNA repair protein MutS, domain II"/>
    <property type="match status" value="1"/>
</dbReference>
<dbReference type="GO" id="GO:0005524">
    <property type="term" value="F:ATP binding"/>
    <property type="evidence" value="ECO:0007669"/>
    <property type="project" value="UniProtKB-KW"/>
</dbReference>
<feature type="compositionally biased region" description="Low complexity" evidence="7">
    <location>
        <begin position="76"/>
        <end position="92"/>
    </location>
</feature>
<evidence type="ECO:0000256" key="5">
    <source>
        <dbReference type="ARBA" id="ARBA00023125"/>
    </source>
</evidence>
<evidence type="ECO:0000256" key="3">
    <source>
        <dbReference type="ARBA" id="ARBA00022763"/>
    </source>
</evidence>
<dbReference type="InterPro" id="IPR016151">
    <property type="entry name" value="DNA_mismatch_repair_MutS_N"/>
</dbReference>
<dbReference type="SMART" id="SM00533">
    <property type="entry name" value="MUTSd"/>
    <property type="match status" value="1"/>
</dbReference>
<dbReference type="InterPro" id="IPR045076">
    <property type="entry name" value="MutS"/>
</dbReference>
<dbReference type="SUPFAM" id="SSF48334">
    <property type="entry name" value="DNA repair protein MutS, domain III"/>
    <property type="match status" value="1"/>
</dbReference>
<feature type="domain" description="DNA mismatch repair proteins mutS family" evidence="8">
    <location>
        <begin position="901"/>
        <end position="917"/>
    </location>
</feature>
<protein>
    <recommendedName>
        <fullName evidence="8">DNA mismatch repair proteins mutS family domain-containing protein</fullName>
    </recommendedName>
</protein>
<dbReference type="Proteomes" id="UP000237144">
    <property type="component" value="Unassembled WGS sequence"/>
</dbReference>
<dbReference type="Gene3D" id="3.30.420.110">
    <property type="entry name" value="MutS, connector domain"/>
    <property type="match status" value="1"/>
</dbReference>
<dbReference type="InterPro" id="IPR017261">
    <property type="entry name" value="DNA_mismatch_repair_MutS/MSH"/>
</dbReference>
<dbReference type="SMART" id="SM00534">
    <property type="entry name" value="MUTSac"/>
    <property type="match status" value="1"/>
</dbReference>
<dbReference type="PANTHER" id="PTHR11361:SF34">
    <property type="entry name" value="DNA MISMATCH REPAIR PROTEIN MSH1, MITOCHONDRIAL"/>
    <property type="match status" value="1"/>
</dbReference>
<dbReference type="GO" id="GO:0006298">
    <property type="term" value="P:mismatch repair"/>
    <property type="evidence" value="ECO:0007669"/>
    <property type="project" value="InterPro"/>
</dbReference>
<dbReference type="PIRSF" id="PIRSF037677">
    <property type="entry name" value="DNA_mis_repair_Msh6"/>
    <property type="match status" value="1"/>
</dbReference>
<dbReference type="STRING" id="741276.A0A2S5B6A2"/>
<feature type="compositionally biased region" description="Basic residues" evidence="7">
    <location>
        <begin position="99"/>
        <end position="110"/>
    </location>
</feature>
<sequence>MFVRRWHPATVTRARQPVRTALAYRLNLSTLARWEGPKKQGERAKPRVVLDEYGTERRPLPPLGLDGREQPSPGGSILSSDSALSAASTTTLPPGLVSRARKAVTTRKKTPSATREKEQPEQEDLPDELEDAAAATASISRGEMTELESVIRGNLERYPDALLLTQVGSFFESYFEQAKIVAKILGIKLTSKPTKAGRQAFAGFPLAQLGKHVSTLVQAGHKVVIVEEFKEVGSSKVKTTRKVTRVVTPGTGVDEAFVSLDKSNFVLALGIGDSSSLKNEVGMAYRDISTGASFTRSSKLSALRDDIRLVQPKEVVVDERLRGTKLGDRILDLLEGERLREGVMVSNVSTSAVPSTSSTVSTATSEAEAVLLAYLATTLVSTPLPQTPSTHIDPASVMQMDAVTLQSLEVRESLRGGIRGSLLGTVKRTVTPGGQRNPSTDISVINARLDLIQLFLERIPAVRSFLRTTLRSLEDTPRLLQRLAMRRPNAAWDLLGLKKTMRALEDIRGELDQSLPLTAVEADEAGWSSTELGVVRHLLEELGEYAELAAQIEDAVDEEALTKRAEDEERKSSVTDEMGESTLVREADEQARSLPAEGLWGEEQPWVIRPHFSPTLANLHATLQSLRRKSASLQHDLRQRYQSPSLTLKNHLKFGAGAHIKVKDGVALLDVDSAAHAVLRTNSTRLYVMKEWSSLFRKIVSTQDKIREHENQAMQVLVARVLEHYSDLGRTADALAELDVALGLAELAADQGWIRPVVDTSLNIEGGRHPTVEQALLAQNRLFHANSVTMTHPDDEPAQPSLIHVLTGPVSPIAVSQTRSRADQSPEQNMAGKSTFLRQTAIIAILAQAGSFVPADGARIGVLDRLFSRVGARDELDRDRSTFMIEMDEATGILETATDRSLVLLDELGRGTSPIDGLAIAYAALEHLAHANRSRTLFATHYHRLGRLLGYDESVARGTGDWTAVEFWCTDVEESETDVRYLHAIRRGLNNDSAGLVVARLAGMPSRAILTARRIREEVLSGQI</sequence>
<feature type="region of interest" description="Disordered" evidence="7">
    <location>
        <begin position="36"/>
        <end position="129"/>
    </location>
</feature>
<evidence type="ECO:0000256" key="1">
    <source>
        <dbReference type="ARBA" id="ARBA00006271"/>
    </source>
</evidence>
<dbReference type="GO" id="GO:0030983">
    <property type="term" value="F:mismatched DNA binding"/>
    <property type="evidence" value="ECO:0007669"/>
    <property type="project" value="InterPro"/>
</dbReference>
<reference evidence="9 10" key="1">
    <citation type="journal article" date="2018" name="Front. Microbiol.">
        <title>Prospects for Fungal Bioremediation of Acidic Radioactive Waste Sites: Characterization and Genome Sequence of Rhodotorula taiwanensis MD1149.</title>
        <authorList>
            <person name="Tkavc R."/>
            <person name="Matrosova V.Y."/>
            <person name="Grichenko O.E."/>
            <person name="Gostincar C."/>
            <person name="Volpe R.P."/>
            <person name="Klimenkova P."/>
            <person name="Gaidamakova E.K."/>
            <person name="Zhou C.E."/>
            <person name="Stewart B.J."/>
            <person name="Lyman M.G."/>
            <person name="Malfatti S.A."/>
            <person name="Rubinfeld B."/>
            <person name="Courtot M."/>
            <person name="Singh J."/>
            <person name="Dalgard C.L."/>
            <person name="Hamilton T."/>
            <person name="Frey K.G."/>
            <person name="Gunde-Cimerman N."/>
            <person name="Dugan L."/>
            <person name="Daly M.J."/>
        </authorList>
    </citation>
    <scope>NUCLEOTIDE SEQUENCE [LARGE SCALE GENOMIC DNA]</scope>
    <source>
        <strain evidence="9 10">MD1149</strain>
    </source>
</reference>
<evidence type="ECO:0000259" key="8">
    <source>
        <dbReference type="PROSITE" id="PS00486"/>
    </source>
</evidence>
<dbReference type="GO" id="GO:0140664">
    <property type="term" value="F:ATP-dependent DNA damage sensor activity"/>
    <property type="evidence" value="ECO:0007669"/>
    <property type="project" value="InterPro"/>
</dbReference>
<dbReference type="GO" id="GO:0005739">
    <property type="term" value="C:mitochondrion"/>
    <property type="evidence" value="ECO:0007669"/>
    <property type="project" value="TreeGrafter"/>
</dbReference>
<comment type="caution">
    <text evidence="9">The sequence shown here is derived from an EMBL/GenBank/DDBJ whole genome shotgun (WGS) entry which is preliminary data.</text>
</comment>
<evidence type="ECO:0000313" key="9">
    <source>
        <dbReference type="EMBL" id="POY72310.1"/>
    </source>
</evidence>
<keyword evidence="4" id="KW-0067">ATP-binding</keyword>
<gene>
    <name evidence="9" type="ORF">BMF94_4612</name>
</gene>
<dbReference type="InterPro" id="IPR000432">
    <property type="entry name" value="DNA_mismatch_repair_MutS_C"/>
</dbReference>
<dbReference type="Pfam" id="PF01624">
    <property type="entry name" value="MutS_I"/>
    <property type="match status" value="1"/>
</dbReference>
<dbReference type="InterPro" id="IPR007696">
    <property type="entry name" value="DNA_mismatch_repair_MutS_core"/>
</dbReference>
<dbReference type="InterPro" id="IPR036187">
    <property type="entry name" value="DNA_mismatch_repair_MutS_sf"/>
</dbReference>
<dbReference type="PROSITE" id="PS00486">
    <property type="entry name" value="DNA_MISMATCH_REPAIR_2"/>
    <property type="match status" value="1"/>
</dbReference>
<dbReference type="GO" id="GO:0005634">
    <property type="term" value="C:nucleus"/>
    <property type="evidence" value="ECO:0007669"/>
    <property type="project" value="TreeGrafter"/>
</dbReference>
<feature type="compositionally biased region" description="Basic and acidic residues" evidence="7">
    <location>
        <begin position="36"/>
        <end position="59"/>
    </location>
</feature>
<evidence type="ECO:0000256" key="2">
    <source>
        <dbReference type="ARBA" id="ARBA00022741"/>
    </source>
</evidence>
<dbReference type="Pfam" id="PF00488">
    <property type="entry name" value="MutS_V"/>
    <property type="match status" value="1"/>
</dbReference>
<proteinExistence type="inferred from homology"/>
<dbReference type="Gene3D" id="3.40.50.300">
    <property type="entry name" value="P-loop containing nucleotide triphosphate hydrolases"/>
    <property type="match status" value="1"/>
</dbReference>
<keyword evidence="2" id="KW-0547">Nucleotide-binding</keyword>
<dbReference type="Pfam" id="PF05192">
    <property type="entry name" value="MutS_III"/>
    <property type="match status" value="1"/>
</dbReference>
<keyword evidence="6" id="KW-0234">DNA repair</keyword>